<organism evidence="6 7">
    <name type="scientific">Piloderma croceum (strain F 1598)</name>
    <dbReference type="NCBI Taxonomy" id="765440"/>
    <lineage>
        <taxon>Eukaryota</taxon>
        <taxon>Fungi</taxon>
        <taxon>Dikarya</taxon>
        <taxon>Basidiomycota</taxon>
        <taxon>Agaricomycotina</taxon>
        <taxon>Agaricomycetes</taxon>
        <taxon>Agaricomycetidae</taxon>
        <taxon>Atheliales</taxon>
        <taxon>Atheliaceae</taxon>
        <taxon>Piloderma</taxon>
    </lineage>
</organism>
<evidence type="ECO:0000256" key="4">
    <source>
        <dbReference type="ARBA" id="ARBA00038402"/>
    </source>
</evidence>
<keyword evidence="1" id="KW-0819">tRNA processing</keyword>
<accession>A0A0C3BA92</accession>
<dbReference type="PANTHER" id="PTHR14742">
    <property type="entry name" value="RIBONUCLEASE P SUBUNIT P21"/>
    <property type="match status" value="1"/>
</dbReference>
<dbReference type="InParanoid" id="A0A0C3BA92"/>
<evidence type="ECO:0000256" key="5">
    <source>
        <dbReference type="SAM" id="MobiDB-lite"/>
    </source>
</evidence>
<sequence>MGKKHKDKDEVPNPNSAANRDIIQRLNFLYQASVYLNSVGPPAPSTSGGPCVASDAKQEKGKRKRSRRSVVSTMDLSRSYIKSMKVVGQKTTVKMDPSVKRTLCKGCNIVLIPGSTASVRVKSLPSHGHAVTYTCLSCNTCRRIPAPPTLHSQPDAFISEPSNVLPSPSQHPIPLAQTSEAMDADIPANLETLDYRQKATQRNNKKKKKTPPIPRLPPLFARDVGHVVFRGNERLEE</sequence>
<reference evidence="6 7" key="1">
    <citation type="submission" date="2014-04" db="EMBL/GenBank/DDBJ databases">
        <authorList>
            <consortium name="DOE Joint Genome Institute"/>
            <person name="Kuo A."/>
            <person name="Tarkka M."/>
            <person name="Buscot F."/>
            <person name="Kohler A."/>
            <person name="Nagy L.G."/>
            <person name="Floudas D."/>
            <person name="Copeland A."/>
            <person name="Barry K.W."/>
            <person name="Cichocki N."/>
            <person name="Veneault-Fourrey C."/>
            <person name="LaButti K."/>
            <person name="Lindquist E.A."/>
            <person name="Lipzen A."/>
            <person name="Lundell T."/>
            <person name="Morin E."/>
            <person name="Murat C."/>
            <person name="Sun H."/>
            <person name="Tunlid A."/>
            <person name="Henrissat B."/>
            <person name="Grigoriev I.V."/>
            <person name="Hibbett D.S."/>
            <person name="Martin F."/>
            <person name="Nordberg H.P."/>
            <person name="Cantor M.N."/>
            <person name="Hua S.X."/>
        </authorList>
    </citation>
    <scope>NUCLEOTIDE SEQUENCE [LARGE SCALE GENOMIC DNA]</scope>
    <source>
        <strain evidence="6 7">F 1598</strain>
    </source>
</reference>
<dbReference type="AlphaFoldDB" id="A0A0C3BA92"/>
<keyword evidence="2" id="KW-0479">Metal-binding</keyword>
<dbReference type="GO" id="GO:0008033">
    <property type="term" value="P:tRNA processing"/>
    <property type="evidence" value="ECO:0007669"/>
    <property type="project" value="UniProtKB-KW"/>
</dbReference>
<dbReference type="Gene3D" id="6.20.50.20">
    <property type="match status" value="1"/>
</dbReference>
<dbReference type="Pfam" id="PF04032">
    <property type="entry name" value="Rpr2"/>
    <property type="match status" value="1"/>
</dbReference>
<evidence type="ECO:0000313" key="7">
    <source>
        <dbReference type="Proteomes" id="UP000054166"/>
    </source>
</evidence>
<dbReference type="STRING" id="765440.A0A0C3BA92"/>
<reference evidence="7" key="2">
    <citation type="submission" date="2015-01" db="EMBL/GenBank/DDBJ databases">
        <title>Evolutionary Origins and Diversification of the Mycorrhizal Mutualists.</title>
        <authorList>
            <consortium name="DOE Joint Genome Institute"/>
            <consortium name="Mycorrhizal Genomics Consortium"/>
            <person name="Kohler A."/>
            <person name="Kuo A."/>
            <person name="Nagy L.G."/>
            <person name="Floudas D."/>
            <person name="Copeland A."/>
            <person name="Barry K.W."/>
            <person name="Cichocki N."/>
            <person name="Veneault-Fourrey C."/>
            <person name="LaButti K."/>
            <person name="Lindquist E.A."/>
            <person name="Lipzen A."/>
            <person name="Lundell T."/>
            <person name="Morin E."/>
            <person name="Murat C."/>
            <person name="Riley R."/>
            <person name="Ohm R."/>
            <person name="Sun H."/>
            <person name="Tunlid A."/>
            <person name="Henrissat B."/>
            <person name="Grigoriev I.V."/>
            <person name="Hibbett D.S."/>
            <person name="Martin F."/>
        </authorList>
    </citation>
    <scope>NUCLEOTIDE SEQUENCE [LARGE SCALE GENOMIC DNA]</scope>
    <source>
        <strain evidence="7">F 1598</strain>
    </source>
</reference>
<feature type="region of interest" description="Disordered" evidence="5">
    <location>
        <begin position="44"/>
        <end position="72"/>
    </location>
</feature>
<dbReference type="OrthoDB" id="128536at2759"/>
<dbReference type="PANTHER" id="PTHR14742:SF0">
    <property type="entry name" value="RIBONUCLEASE P PROTEIN SUBUNIT P21"/>
    <property type="match status" value="1"/>
</dbReference>
<keyword evidence="7" id="KW-1185">Reference proteome</keyword>
<evidence type="ECO:0008006" key="8">
    <source>
        <dbReference type="Google" id="ProtNLM"/>
    </source>
</evidence>
<dbReference type="Proteomes" id="UP000054166">
    <property type="component" value="Unassembled WGS sequence"/>
</dbReference>
<evidence type="ECO:0000256" key="3">
    <source>
        <dbReference type="ARBA" id="ARBA00022833"/>
    </source>
</evidence>
<dbReference type="GO" id="GO:0005655">
    <property type="term" value="C:nucleolar ribonuclease P complex"/>
    <property type="evidence" value="ECO:0007669"/>
    <property type="project" value="TreeGrafter"/>
</dbReference>
<protein>
    <recommendedName>
        <fullName evidence="8">Rpr2-domain-containing protein</fullName>
    </recommendedName>
</protein>
<name>A0A0C3BA92_PILCF</name>
<keyword evidence="3" id="KW-0862">Zinc</keyword>
<dbReference type="EMBL" id="KN832991">
    <property type="protein sequence ID" value="KIM83188.1"/>
    <property type="molecule type" value="Genomic_DNA"/>
</dbReference>
<evidence type="ECO:0000313" key="6">
    <source>
        <dbReference type="EMBL" id="KIM83188.1"/>
    </source>
</evidence>
<dbReference type="InterPro" id="IPR007175">
    <property type="entry name" value="Rpr2/Snm1/Rpp21"/>
</dbReference>
<comment type="similarity">
    <text evidence="4">Belongs to the eukaryotic/archaeal RNase P protein component 4 family.</text>
</comment>
<dbReference type="HOGENOM" id="CLU_079140_0_0_1"/>
<evidence type="ECO:0000256" key="2">
    <source>
        <dbReference type="ARBA" id="ARBA00022723"/>
    </source>
</evidence>
<dbReference type="GO" id="GO:0046872">
    <property type="term" value="F:metal ion binding"/>
    <property type="evidence" value="ECO:0007669"/>
    <property type="project" value="UniProtKB-KW"/>
</dbReference>
<evidence type="ECO:0000256" key="1">
    <source>
        <dbReference type="ARBA" id="ARBA00022694"/>
    </source>
</evidence>
<feature type="region of interest" description="Disordered" evidence="5">
    <location>
        <begin position="198"/>
        <end position="217"/>
    </location>
</feature>
<proteinExistence type="inferred from homology"/>
<gene>
    <name evidence="6" type="ORF">PILCRDRAFT_435231</name>
</gene>